<dbReference type="Proteomes" id="UP001597549">
    <property type="component" value="Unassembled WGS sequence"/>
</dbReference>
<name>A0ABW5ZAR3_9FLAO</name>
<protein>
    <recommendedName>
        <fullName evidence="3">Lipoprotein</fullName>
    </recommendedName>
</protein>
<dbReference type="PROSITE" id="PS51257">
    <property type="entry name" value="PROKAR_LIPOPROTEIN"/>
    <property type="match status" value="1"/>
</dbReference>
<evidence type="ECO:0000313" key="2">
    <source>
        <dbReference type="Proteomes" id="UP001597549"/>
    </source>
</evidence>
<evidence type="ECO:0008006" key="3">
    <source>
        <dbReference type="Google" id="ProtNLM"/>
    </source>
</evidence>
<gene>
    <name evidence="1" type="ORF">ACFSX9_14635</name>
</gene>
<sequence>MKVFKILIVTFLLTSCNLPKYYFKDDSITTGVDFTKGKWLLNRIESSKATEEQLTKKTTAFFTEKLGNRFSTVYSEKVLVPQSSNFLLNAEELKQIKIGSNYDYFIQVKSGNSKNELGVIDATPKNFNKNLKNEASIQLVIYDLNTQQLIYSKNAFGIAGNPENNSNDITLTKSSTGLLIGCLDKIIKDLDKKSIQ</sequence>
<accession>A0ABW5ZAR3</accession>
<dbReference type="EMBL" id="JBHUOL010000022">
    <property type="protein sequence ID" value="MFD2909969.1"/>
    <property type="molecule type" value="Genomic_DNA"/>
</dbReference>
<organism evidence="1 2">
    <name type="scientific">Flavobacterium ardleyense</name>
    <dbReference type="NCBI Taxonomy" id="2038737"/>
    <lineage>
        <taxon>Bacteria</taxon>
        <taxon>Pseudomonadati</taxon>
        <taxon>Bacteroidota</taxon>
        <taxon>Flavobacteriia</taxon>
        <taxon>Flavobacteriales</taxon>
        <taxon>Flavobacteriaceae</taxon>
        <taxon>Flavobacterium</taxon>
    </lineage>
</organism>
<comment type="caution">
    <text evidence="1">The sequence shown here is derived from an EMBL/GenBank/DDBJ whole genome shotgun (WGS) entry which is preliminary data.</text>
</comment>
<reference evidence="2" key="1">
    <citation type="journal article" date="2019" name="Int. J. Syst. Evol. Microbiol.">
        <title>The Global Catalogue of Microorganisms (GCM) 10K type strain sequencing project: providing services to taxonomists for standard genome sequencing and annotation.</title>
        <authorList>
            <consortium name="The Broad Institute Genomics Platform"/>
            <consortium name="The Broad Institute Genome Sequencing Center for Infectious Disease"/>
            <person name="Wu L."/>
            <person name="Ma J."/>
        </authorList>
    </citation>
    <scope>NUCLEOTIDE SEQUENCE [LARGE SCALE GENOMIC DNA]</scope>
    <source>
        <strain evidence="2">KCTC 52644</strain>
    </source>
</reference>
<proteinExistence type="predicted"/>
<dbReference type="RefSeq" id="WP_379808996.1">
    <property type="nucleotide sequence ID" value="NZ_JBHUOL010000022.1"/>
</dbReference>
<evidence type="ECO:0000313" key="1">
    <source>
        <dbReference type="EMBL" id="MFD2909969.1"/>
    </source>
</evidence>
<keyword evidence="2" id="KW-1185">Reference proteome</keyword>